<feature type="compositionally biased region" description="Basic and acidic residues" evidence="2">
    <location>
        <begin position="996"/>
        <end position="1010"/>
    </location>
</feature>
<dbReference type="OMA" id="MCSEISE"/>
<feature type="compositionally biased region" description="Polar residues" evidence="2">
    <location>
        <begin position="1445"/>
        <end position="1454"/>
    </location>
</feature>
<keyword evidence="1" id="KW-0175">Coiled coil</keyword>
<feature type="region of interest" description="Disordered" evidence="2">
    <location>
        <begin position="1306"/>
        <end position="1365"/>
    </location>
</feature>
<accession>A0A9Q0LYD2</accession>
<feature type="region of interest" description="Disordered" evidence="2">
    <location>
        <begin position="752"/>
        <end position="936"/>
    </location>
</feature>
<feature type="compositionally biased region" description="Pro residues" evidence="2">
    <location>
        <begin position="814"/>
        <end position="823"/>
    </location>
</feature>
<feature type="region of interest" description="Disordered" evidence="2">
    <location>
        <begin position="1656"/>
        <end position="1675"/>
    </location>
</feature>
<evidence type="ECO:0000313" key="3">
    <source>
        <dbReference type="EMBL" id="KAJ6215880.1"/>
    </source>
</evidence>
<feature type="compositionally biased region" description="Polar residues" evidence="2">
    <location>
        <begin position="985"/>
        <end position="994"/>
    </location>
</feature>
<name>A0A9Q0LYD2_BLOTA</name>
<organism evidence="3 4">
    <name type="scientific">Blomia tropicalis</name>
    <name type="common">Mite</name>
    <dbReference type="NCBI Taxonomy" id="40697"/>
    <lineage>
        <taxon>Eukaryota</taxon>
        <taxon>Metazoa</taxon>
        <taxon>Ecdysozoa</taxon>
        <taxon>Arthropoda</taxon>
        <taxon>Chelicerata</taxon>
        <taxon>Arachnida</taxon>
        <taxon>Acari</taxon>
        <taxon>Acariformes</taxon>
        <taxon>Sarcoptiformes</taxon>
        <taxon>Astigmata</taxon>
        <taxon>Glycyphagoidea</taxon>
        <taxon>Echimyopodidae</taxon>
        <taxon>Blomia</taxon>
    </lineage>
</organism>
<feature type="compositionally biased region" description="Acidic residues" evidence="2">
    <location>
        <begin position="1744"/>
        <end position="1758"/>
    </location>
</feature>
<gene>
    <name evidence="3" type="ORF">RDWZM_010380</name>
</gene>
<feature type="region of interest" description="Disordered" evidence="2">
    <location>
        <begin position="1387"/>
        <end position="1407"/>
    </location>
</feature>
<dbReference type="EMBL" id="JAPWDV010000004">
    <property type="protein sequence ID" value="KAJ6215880.1"/>
    <property type="molecule type" value="Genomic_DNA"/>
</dbReference>
<feature type="region of interest" description="Disordered" evidence="2">
    <location>
        <begin position="120"/>
        <end position="144"/>
    </location>
</feature>
<dbReference type="Proteomes" id="UP001142055">
    <property type="component" value="Chromosome 4"/>
</dbReference>
<feature type="compositionally biased region" description="Basic residues" evidence="2">
    <location>
        <begin position="760"/>
        <end position="771"/>
    </location>
</feature>
<feature type="region of interest" description="Disordered" evidence="2">
    <location>
        <begin position="1880"/>
        <end position="1899"/>
    </location>
</feature>
<sequence>MQHNRLNHHHQHDHRFGSQSINDNNDNKTDTLNIKDDDEEIDDYYDDVRIDHMEQPSNEQMNEKVDVKVESNRMDSTTKESTTSSSGSLLAKFRGLLRKTRSRTNQQCRFTSAISVPNLTALPDTSATNDRSHSDPSMMSHSRSVSYGLNRLDELSESSKIDSNGSRSDYCHIPDNYSSIPSTSSSSSNNGSSCSTNKTNGSFTKNVKRMAPKPNRFESKTNSTIIGSNRSLQYQSCLCLSSDRVPIGTMPNQTFTNSNHSTLPLNLSMDNNNLRYRYLTYGTSAQLQQEYGKTLPWPTLTEFRLRRKFRRLKRSARKLIGVNLFSSKSSILRRFIGKRDQQQQTNNNSNNKNLNQSSINVEIDRFKQNIDDVDDRHQISRSSSLTSLLDLIEEANKNLINSFNQSPHQTPKCPPRLKRTQSSINVSTSSTSSGIGSSMKSSAISASSNNSCTPSISANLLSKSFRSNRVGTLPLRNQQPILVDDLLWKTNMNDYQIAFIDHSLIQSNNNQHQHHSKPIDVDTVSVKSLDSYFGPIQTTPTNVKRNNFNVKNNNNKLNGNKSIINGQTKSSFNQQLPKSSNSKSILCVRSHFEINNGTVYLEDSDWEMCSEISELNSLNMIDSNQTHSITSVPNDSKVSIQDECNESSSSFKPITKVEEPNIETEKQIVESKTQMESKPVLPDPTPTSLNVKKEEKEEEEEEATISILDTIKLNKEPLVPIDEKDEDEIDECIKPVEAIYSVPIKKKLVKKPEPIYAKPNKPKYPPKHCCIHRPQQQPPPLPNIHSSTNTNIHRTRSNITQSNRNEPKKKTKAPAPPPPPPTSTLPTNNRNRTETNSSTTATTIVKPVSRPIWNKTTKTTSSSNTKLANNKTINSNKTVSTTNSTKLVSKRSNGYTPKVNIKPNEKKERKDNIVNINRRQHQQQSKPLTTKATNVTASKSPFKALINRLHSSKGGSSSTLTTELDVVQDHDQNDGKSEEIEHKQQTIQQPIQSSMDEEKKKEKNKLKEKEEATISIEEPIYTNTNINNESNESFASSISVNKLIEKFNSFTEQSSSGSASSSSISSMDLSSSLNEQAKNKTTTTTTTIKLNDENDNRSSVRFESILSNRSTMNDLLSSSLSDNGNSTSKSLEGEFQHYLSELRHNSAEHLDQKHLIDKLCSELIQKFDSKPNLAAMQTITPNTSWDSNSSNPNWLFLFFLHNQRQMFKEMLHEMFTTIQSNGNSTQSNGNHRSSEEINEFKQLIQLLQSTIVKNREESNQSSTQLIPVVDSSEKTKTIDLTTNSDKPKNVLNTIIKKKKKSKFGRFTKMKKGKCEQSSKIAEEDEEEEGEEEEKEEDREEEKEKSEQKEQTKAEQANSETMGNVSASNRFVNKIVLNNRINQFNFTMNNQDHNHTSSSHSPPPKPSIVNVFNDYSTNTAANLFDMTNINENTNANSNENRKSSKDSTPNEQSASNGTVLVQTHNHDDQPNRAQSHRTVLEIKNPTNGAANSGLLGTLRYRLERKRNKKLMERYKKEQEQLNLSRSNLNLLDSIAESVETNQNNQQEQTVTLANTSKLEIKVENRQSTIGNCLMKEPLMHQQHQTTKKMGTLKRLILSTKGDANGRSKDKHVSTLNDLVEKHRNTGYVPSISDPYPTGFEYSLFGTVRKQNRLMKQDMEQNRQNKPRRSQSERNFRSISVIKLNEITSDEEEEEEVENVNYRRQSNVDSVIHYGHQSNHRFRHRPISSSSSSNDYKRQSRQFDEKADEETIVDDDDDETSTSSNRSKMVTFTLPRNFKTKMVNNRLLENSIHSNQQQANMRRQLINRYQQFNDRYEQNDEDGEDVDDVESNIDDQLVNVPQRRLAEVDHDEIDELAEYFLTPCRLNERYFRNYANISHSTTSLSSNSMIRSNNNINRKRY</sequence>
<feature type="region of interest" description="Disordered" evidence="2">
    <location>
        <begin position="402"/>
        <end position="450"/>
    </location>
</feature>
<feature type="compositionally biased region" description="Low complexity" evidence="2">
    <location>
        <begin position="824"/>
        <end position="843"/>
    </location>
</feature>
<feature type="region of interest" description="Disordered" evidence="2">
    <location>
        <begin position="1429"/>
        <end position="1454"/>
    </location>
</feature>
<feature type="compositionally biased region" description="Acidic residues" evidence="2">
    <location>
        <begin position="1322"/>
        <end position="1340"/>
    </location>
</feature>
<feature type="region of interest" description="Disordered" evidence="2">
    <location>
        <begin position="180"/>
        <end position="221"/>
    </location>
</feature>
<feature type="compositionally biased region" description="Low complexity" evidence="2">
    <location>
        <begin position="854"/>
        <end position="887"/>
    </location>
</feature>
<feature type="region of interest" description="Disordered" evidence="2">
    <location>
        <begin position="1052"/>
        <end position="1094"/>
    </location>
</feature>
<feature type="compositionally biased region" description="Basic and acidic residues" evidence="2">
    <location>
        <begin position="903"/>
        <end position="912"/>
    </location>
</feature>
<feature type="compositionally biased region" description="Low complexity" evidence="2">
    <location>
        <begin position="180"/>
        <end position="202"/>
    </location>
</feature>
<feature type="compositionally biased region" description="Basic and acidic residues" evidence="2">
    <location>
        <begin position="1733"/>
        <end position="1743"/>
    </location>
</feature>
<feature type="region of interest" description="Disordered" evidence="2">
    <location>
        <begin position="671"/>
        <end position="699"/>
    </location>
</feature>
<keyword evidence="4" id="KW-1185">Reference proteome</keyword>
<comment type="caution">
    <text evidence="3">The sequence shown here is derived from an EMBL/GenBank/DDBJ whole genome shotgun (WGS) entry which is preliminary data.</text>
</comment>
<feature type="region of interest" description="Disordered" evidence="2">
    <location>
        <begin position="1"/>
        <end position="39"/>
    </location>
</feature>
<feature type="coiled-coil region" evidence="1">
    <location>
        <begin position="1499"/>
        <end position="1530"/>
    </location>
</feature>
<feature type="compositionally biased region" description="Low complexity" evidence="2">
    <location>
        <begin position="422"/>
        <end position="450"/>
    </location>
</feature>
<feature type="compositionally biased region" description="Basic and acidic residues" evidence="2">
    <location>
        <begin position="25"/>
        <end position="35"/>
    </location>
</feature>
<feature type="compositionally biased region" description="Basic residues" evidence="2">
    <location>
        <begin position="1"/>
        <end position="13"/>
    </location>
</feature>
<feature type="compositionally biased region" description="Polar residues" evidence="2">
    <location>
        <begin position="914"/>
        <end position="936"/>
    </location>
</feature>
<protein>
    <submittedName>
        <fullName evidence="3">Uncharacterized protein</fullName>
    </submittedName>
</protein>
<feature type="compositionally biased region" description="Polar residues" evidence="2">
    <location>
        <begin position="784"/>
        <end position="804"/>
    </location>
</feature>
<proteinExistence type="predicted"/>
<evidence type="ECO:0000256" key="1">
    <source>
        <dbReference type="SAM" id="Coils"/>
    </source>
</evidence>
<feature type="compositionally biased region" description="Low complexity" evidence="2">
    <location>
        <begin position="1052"/>
        <end position="1072"/>
    </location>
</feature>
<evidence type="ECO:0000256" key="2">
    <source>
        <dbReference type="SAM" id="MobiDB-lite"/>
    </source>
</evidence>
<feature type="compositionally biased region" description="Basic and acidic residues" evidence="2">
    <location>
        <begin position="1341"/>
        <end position="1352"/>
    </location>
</feature>
<feature type="region of interest" description="Disordered" evidence="2">
    <location>
        <begin position="970"/>
        <end position="1010"/>
    </location>
</feature>
<feature type="compositionally biased region" description="Basic and acidic residues" evidence="2">
    <location>
        <begin position="970"/>
        <end position="984"/>
    </location>
</feature>
<reference evidence="3" key="1">
    <citation type="submission" date="2022-12" db="EMBL/GenBank/DDBJ databases">
        <title>Genome assemblies of Blomia tropicalis.</title>
        <authorList>
            <person name="Cui Y."/>
        </authorList>
    </citation>
    <scope>NUCLEOTIDE SEQUENCE</scope>
    <source>
        <tissue evidence="3">Adult mites</tissue>
    </source>
</reference>
<evidence type="ECO:0000313" key="4">
    <source>
        <dbReference type="Proteomes" id="UP001142055"/>
    </source>
</evidence>
<feature type="region of interest" description="Disordered" evidence="2">
    <location>
        <begin position="1715"/>
        <end position="1765"/>
    </location>
</feature>